<gene>
    <name evidence="1" type="ORF">LCGC14_2536590</name>
</gene>
<organism evidence="1">
    <name type="scientific">marine sediment metagenome</name>
    <dbReference type="NCBI Taxonomy" id="412755"/>
    <lineage>
        <taxon>unclassified sequences</taxon>
        <taxon>metagenomes</taxon>
        <taxon>ecological metagenomes</taxon>
    </lineage>
</organism>
<accession>A0A0F9ASD6</accession>
<dbReference type="EMBL" id="LAZR01041291">
    <property type="protein sequence ID" value="KKL12355.1"/>
    <property type="molecule type" value="Genomic_DNA"/>
</dbReference>
<comment type="caution">
    <text evidence="1">The sequence shown here is derived from an EMBL/GenBank/DDBJ whole genome shotgun (WGS) entry which is preliminary data.</text>
</comment>
<evidence type="ECO:0000313" key="1">
    <source>
        <dbReference type="EMBL" id="KKL12355.1"/>
    </source>
</evidence>
<reference evidence="1" key="1">
    <citation type="journal article" date="2015" name="Nature">
        <title>Complex archaea that bridge the gap between prokaryotes and eukaryotes.</title>
        <authorList>
            <person name="Spang A."/>
            <person name="Saw J.H."/>
            <person name="Jorgensen S.L."/>
            <person name="Zaremba-Niedzwiedzka K."/>
            <person name="Martijn J."/>
            <person name="Lind A.E."/>
            <person name="van Eijk R."/>
            <person name="Schleper C."/>
            <person name="Guy L."/>
            <person name="Ettema T.J."/>
        </authorList>
    </citation>
    <scope>NUCLEOTIDE SEQUENCE</scope>
</reference>
<protein>
    <submittedName>
        <fullName evidence="1">Uncharacterized protein</fullName>
    </submittedName>
</protein>
<name>A0A0F9ASD6_9ZZZZ</name>
<dbReference type="AlphaFoldDB" id="A0A0F9ASD6"/>
<proteinExistence type="predicted"/>
<sequence>MSKEYFKSKLTHMPGTALSPEVLLHQILDKAPGIKSVVIITQWEDGTFESDWSSMKVSDLCMASRIFNHDVDLVLTESHPDVEFTKKK</sequence>